<dbReference type="InterPro" id="IPR027417">
    <property type="entry name" value="P-loop_NTPase"/>
</dbReference>
<dbReference type="Gene3D" id="3.40.50.300">
    <property type="entry name" value="P-loop containing nucleotide triphosphate hydrolases"/>
    <property type="match status" value="1"/>
</dbReference>
<reference evidence="1" key="1">
    <citation type="submission" date="2021-01" db="EMBL/GenBank/DDBJ databases">
        <authorList>
            <person name="Corre E."/>
            <person name="Pelletier E."/>
            <person name="Niang G."/>
            <person name="Scheremetjew M."/>
            <person name="Finn R."/>
            <person name="Kale V."/>
            <person name="Holt S."/>
            <person name="Cochrane G."/>
            <person name="Meng A."/>
            <person name="Brown T."/>
            <person name="Cohen L."/>
        </authorList>
    </citation>
    <scope>NUCLEOTIDE SEQUENCE</scope>
    <source>
        <strain evidence="1">CCMP281</strain>
    </source>
</reference>
<evidence type="ECO:0000313" key="1">
    <source>
        <dbReference type="EMBL" id="CAE0120215.1"/>
    </source>
</evidence>
<gene>
    <name evidence="1" type="ORF">HERI1096_LOCUS20916</name>
</gene>
<dbReference type="SUPFAM" id="SSF52540">
    <property type="entry name" value="P-loop containing nucleoside triphosphate hydrolases"/>
    <property type="match status" value="1"/>
</dbReference>
<sequence length="305" mass="34182">MTAHGDGALRRQQHRLPILVGTHHKAGHTDVWQLFAALNDTFPHHEVSGLCEVSSCVNVSMVAQEGAASAAQREVCLQYDINMQNWPWQEPLLFVQTIRDPVEMLLSAHVYHSTLEHPRPGAFFEGWARITMWQWHAYIGCAGKVATFPQLAKDAAARGMPNASYATYLRAVGIHTGLRAEFSHMMGYALGDMVELYEVAQASLRQRHFPLRFEDLQDNFGQTVSRLMHFMGMADSELQQGIDAAIAGRAKHRRSAMLHASDKVMKAEARIVLSHDRFLCTQLGKQQHRLGYATMECSPADHAPQ</sequence>
<organism evidence="1">
    <name type="scientific">Haptolina ericina</name>
    <dbReference type="NCBI Taxonomy" id="156174"/>
    <lineage>
        <taxon>Eukaryota</taxon>
        <taxon>Haptista</taxon>
        <taxon>Haptophyta</taxon>
        <taxon>Prymnesiophyceae</taxon>
        <taxon>Prymnesiales</taxon>
        <taxon>Prymnesiaceae</taxon>
        <taxon>Haptolina</taxon>
    </lineage>
</organism>
<name>A0A7S3B257_9EUKA</name>
<proteinExistence type="predicted"/>
<dbReference type="EMBL" id="HBHX01037604">
    <property type="protein sequence ID" value="CAE0120215.1"/>
    <property type="molecule type" value="Transcribed_RNA"/>
</dbReference>
<protein>
    <submittedName>
        <fullName evidence="1">Uncharacterized protein</fullName>
    </submittedName>
</protein>
<dbReference type="AlphaFoldDB" id="A0A7S3B257"/>
<accession>A0A7S3B257</accession>